<dbReference type="Proteomes" id="UP000790709">
    <property type="component" value="Unassembled WGS sequence"/>
</dbReference>
<keyword evidence="2" id="KW-1185">Reference proteome</keyword>
<sequence length="388" mass="39735">MFRCLPLLLLLSIPAVLGQNYLADLVQALNITGLTQLATIAAALNNTPAGQRVISALPQGNWTVFAPNNAALQAVPASTTGDANLLADIISYHVVSGNFTNETMTYPNVTIGRTLLNDSTLVTLEGNKSQVLPWSKLENGTTAVLNNGMNISVTNTTTFQNIEILVIDQVLTPPPNISTVLANPIYNLSSLSTFLSSTQLPPSTYQGLINARGVTVFAPNDAALAAARSTLGGISTNQTALADLVSNHVINGTTVYSPSFTSSANYTSAGGETLAFVTNSSGIFVSSGGSNSVRIVQPNVLMENGVFHIIENVMSILQIDPAAASSAYESATSVAANPTTETGPVGAASTGSSGSGSASGSTGAGSTIQASGFALVAAIFFSLVGQVF</sequence>
<name>A0ACB8B719_9AGAM</name>
<comment type="caution">
    <text evidence="1">The sequence shown here is derived from an EMBL/GenBank/DDBJ whole genome shotgun (WGS) entry which is preliminary data.</text>
</comment>
<gene>
    <name evidence="1" type="ORF">BV22DRAFT_1132213</name>
</gene>
<protein>
    <submittedName>
        <fullName evidence="1">FAS1 domain-containing protein</fullName>
    </submittedName>
</protein>
<reference evidence="1" key="1">
    <citation type="journal article" date="2021" name="New Phytol.">
        <title>Evolutionary innovations through gain and loss of genes in the ectomycorrhizal Boletales.</title>
        <authorList>
            <person name="Wu G."/>
            <person name="Miyauchi S."/>
            <person name="Morin E."/>
            <person name="Kuo A."/>
            <person name="Drula E."/>
            <person name="Varga T."/>
            <person name="Kohler A."/>
            <person name="Feng B."/>
            <person name="Cao Y."/>
            <person name="Lipzen A."/>
            <person name="Daum C."/>
            <person name="Hundley H."/>
            <person name="Pangilinan J."/>
            <person name="Johnson J."/>
            <person name="Barry K."/>
            <person name="LaButti K."/>
            <person name="Ng V."/>
            <person name="Ahrendt S."/>
            <person name="Min B."/>
            <person name="Choi I.G."/>
            <person name="Park H."/>
            <person name="Plett J.M."/>
            <person name="Magnuson J."/>
            <person name="Spatafora J.W."/>
            <person name="Nagy L.G."/>
            <person name="Henrissat B."/>
            <person name="Grigoriev I.V."/>
            <person name="Yang Z.L."/>
            <person name="Xu J."/>
            <person name="Martin F.M."/>
        </authorList>
    </citation>
    <scope>NUCLEOTIDE SEQUENCE</scope>
    <source>
        <strain evidence="1">KUC20120723A-06</strain>
    </source>
</reference>
<evidence type="ECO:0000313" key="2">
    <source>
        <dbReference type="Proteomes" id="UP000790709"/>
    </source>
</evidence>
<accession>A0ACB8B719</accession>
<proteinExistence type="predicted"/>
<organism evidence="1 2">
    <name type="scientific">Leucogyrophana mollusca</name>
    <dbReference type="NCBI Taxonomy" id="85980"/>
    <lineage>
        <taxon>Eukaryota</taxon>
        <taxon>Fungi</taxon>
        <taxon>Dikarya</taxon>
        <taxon>Basidiomycota</taxon>
        <taxon>Agaricomycotina</taxon>
        <taxon>Agaricomycetes</taxon>
        <taxon>Agaricomycetidae</taxon>
        <taxon>Boletales</taxon>
        <taxon>Boletales incertae sedis</taxon>
        <taxon>Leucogyrophana</taxon>
    </lineage>
</organism>
<dbReference type="EMBL" id="MU266523">
    <property type="protein sequence ID" value="KAH7921506.1"/>
    <property type="molecule type" value="Genomic_DNA"/>
</dbReference>
<evidence type="ECO:0000313" key="1">
    <source>
        <dbReference type="EMBL" id="KAH7921506.1"/>
    </source>
</evidence>